<proteinExistence type="predicted"/>
<dbReference type="VEuPathDB" id="TriTrypDB:TvY486_0401680"/>
<protein>
    <submittedName>
        <fullName evidence="2">Uncharacterized protein</fullName>
    </submittedName>
</protein>
<gene>
    <name evidence="2" type="ORF">TVY486_0401680</name>
</gene>
<evidence type="ECO:0000256" key="1">
    <source>
        <dbReference type="SAM" id="Phobius"/>
    </source>
</evidence>
<sequence>MDSHNNPLNNEETMDGSKDTFLLLSAFGEQRNNEAHKQGQHNACFFFFFFFSRREDLSQQHCVGVVVLSAVLLLLLLFLSFFRHWVLHCRGHYFFRYHSIYGTRRDARSR</sequence>
<dbReference type="EMBL" id="HE573020">
    <property type="protein sequence ID" value="CCC47502.1"/>
    <property type="molecule type" value="Genomic_DNA"/>
</dbReference>
<reference evidence="2" key="1">
    <citation type="journal article" date="2012" name="Proc. Natl. Acad. Sci. U.S.A.">
        <title>Antigenic diversity is generated by distinct evolutionary mechanisms in African trypanosome species.</title>
        <authorList>
            <person name="Jackson A.P."/>
            <person name="Berry A."/>
            <person name="Aslett M."/>
            <person name="Allison H.C."/>
            <person name="Burton P."/>
            <person name="Vavrova-Anderson J."/>
            <person name="Brown R."/>
            <person name="Browne H."/>
            <person name="Corton N."/>
            <person name="Hauser H."/>
            <person name="Gamble J."/>
            <person name="Gilderthorp R."/>
            <person name="Marcello L."/>
            <person name="McQuillan J."/>
            <person name="Otto T.D."/>
            <person name="Quail M.A."/>
            <person name="Sanders M.J."/>
            <person name="van Tonder A."/>
            <person name="Ginger M.L."/>
            <person name="Field M.C."/>
            <person name="Barry J.D."/>
            <person name="Hertz-Fowler C."/>
            <person name="Berriman M."/>
        </authorList>
    </citation>
    <scope>NUCLEOTIDE SEQUENCE</scope>
    <source>
        <strain evidence="2">Y486</strain>
    </source>
</reference>
<dbReference type="AlphaFoldDB" id="G0TU68"/>
<organism evidence="2">
    <name type="scientific">Trypanosoma vivax (strain Y486)</name>
    <dbReference type="NCBI Taxonomy" id="1055687"/>
    <lineage>
        <taxon>Eukaryota</taxon>
        <taxon>Discoba</taxon>
        <taxon>Euglenozoa</taxon>
        <taxon>Kinetoplastea</taxon>
        <taxon>Metakinetoplastina</taxon>
        <taxon>Trypanosomatida</taxon>
        <taxon>Trypanosomatidae</taxon>
        <taxon>Trypanosoma</taxon>
        <taxon>Duttonella</taxon>
    </lineage>
</organism>
<keyword evidence="1" id="KW-0472">Membrane</keyword>
<evidence type="ECO:0000313" key="2">
    <source>
        <dbReference type="EMBL" id="CCC47502.1"/>
    </source>
</evidence>
<keyword evidence="1" id="KW-0812">Transmembrane</keyword>
<keyword evidence="1" id="KW-1133">Transmembrane helix</keyword>
<name>G0TU68_TRYVY</name>
<feature type="transmembrane region" description="Helical" evidence="1">
    <location>
        <begin position="62"/>
        <end position="82"/>
    </location>
</feature>
<accession>G0TU68</accession>